<dbReference type="Proteomes" id="UP000427769">
    <property type="component" value="Chromosome"/>
</dbReference>
<dbReference type="EMBL" id="AP021875">
    <property type="protein sequence ID" value="BBO75940.1"/>
    <property type="molecule type" value="Genomic_DNA"/>
</dbReference>
<keyword evidence="3" id="KW-0997">Cell inner membrane</keyword>
<keyword evidence="6 7" id="KW-0472">Membrane</keyword>
<feature type="transmembrane region" description="Helical" evidence="7">
    <location>
        <begin position="134"/>
        <end position="157"/>
    </location>
</feature>
<keyword evidence="5 7" id="KW-1133">Transmembrane helix</keyword>
<feature type="transmembrane region" description="Helical" evidence="7">
    <location>
        <begin position="354"/>
        <end position="379"/>
    </location>
</feature>
<evidence type="ECO:0000259" key="8">
    <source>
        <dbReference type="Pfam" id="PF06808"/>
    </source>
</evidence>
<evidence type="ECO:0000256" key="3">
    <source>
        <dbReference type="ARBA" id="ARBA00022519"/>
    </source>
</evidence>
<proteinExistence type="predicted"/>
<dbReference type="OrthoDB" id="9790209at2"/>
<feature type="transmembrane region" description="Helical" evidence="7">
    <location>
        <begin position="55"/>
        <end position="74"/>
    </location>
</feature>
<sequence length="428" mass="46284">MELIVLVVFFGLTLISVPVGVSLFLAAFCGFVWFTDIPLMMIGQAMFLKLDKFSLLCVLFFVLAGNLMTSGVIAKKIVEFAEALVGHFKAGMAIAAIVSCALFGAVSGSALATLAAIGGLMVPALRKQGASENFSVGLLTSSSILGIIVPPSIPMILYCLVTDNSIARMFLSGFIPAIFIVFALCLYAIYTARRDGTISETTYSTRTLWESFKSGIWGLLMPLIIFGGIFSGVFTATEAAVIAAVYAYFVELCIYRKLSPREICRITIDSGVTIGVLLIITAGSLLMSEFLTYMQIPNQITEWTVATLNNKLFFLLVVNVMLLVLGTFIEIIAGILIMAPILYPVAIAMGVDPIHFGLILILNLGVGYITPPIGVNCFLAASMFDRPLSKVFRAVLPTLLIMFLSILILTYIPTLTTFFPEMIMGPIK</sequence>
<dbReference type="PANTHER" id="PTHR33362">
    <property type="entry name" value="SIALIC ACID TRAP TRANSPORTER PERMEASE PROTEIN SIAT-RELATED"/>
    <property type="match status" value="1"/>
</dbReference>
<dbReference type="PIRSF" id="PIRSF006066">
    <property type="entry name" value="HI0050"/>
    <property type="match status" value="1"/>
</dbReference>
<feature type="transmembrane region" description="Helical" evidence="7">
    <location>
        <begin position="6"/>
        <end position="34"/>
    </location>
</feature>
<evidence type="ECO:0000256" key="1">
    <source>
        <dbReference type="ARBA" id="ARBA00004429"/>
    </source>
</evidence>
<evidence type="ECO:0000256" key="5">
    <source>
        <dbReference type="ARBA" id="ARBA00022989"/>
    </source>
</evidence>
<dbReference type="AlphaFoldDB" id="A0A5K7Z5E5"/>
<evidence type="ECO:0000256" key="4">
    <source>
        <dbReference type="ARBA" id="ARBA00022692"/>
    </source>
</evidence>
<protein>
    <submittedName>
        <fullName evidence="9">C4-dicarboxylate ABC transporter permease</fullName>
    </submittedName>
</protein>
<dbReference type="KEGG" id="dwd:DSCW_33570"/>
<feature type="transmembrane region" description="Helical" evidence="7">
    <location>
        <begin position="270"/>
        <end position="291"/>
    </location>
</feature>
<feature type="domain" description="TRAP C4-dicarboxylate transport system permease DctM subunit" evidence="8">
    <location>
        <begin position="6"/>
        <end position="414"/>
    </location>
</feature>
<name>A0A5K7Z5E5_9BACT</name>
<dbReference type="GO" id="GO:0005886">
    <property type="term" value="C:plasma membrane"/>
    <property type="evidence" value="ECO:0007669"/>
    <property type="project" value="UniProtKB-SubCell"/>
</dbReference>
<accession>A0A5K7Z5E5</accession>
<evidence type="ECO:0000313" key="9">
    <source>
        <dbReference type="EMBL" id="BBO75940.1"/>
    </source>
</evidence>
<organism evidence="9 10">
    <name type="scientific">Desulfosarcina widdelii</name>
    <dbReference type="NCBI Taxonomy" id="947919"/>
    <lineage>
        <taxon>Bacteria</taxon>
        <taxon>Pseudomonadati</taxon>
        <taxon>Thermodesulfobacteriota</taxon>
        <taxon>Desulfobacteria</taxon>
        <taxon>Desulfobacterales</taxon>
        <taxon>Desulfosarcinaceae</taxon>
        <taxon>Desulfosarcina</taxon>
    </lineage>
</organism>
<feature type="transmembrane region" description="Helical" evidence="7">
    <location>
        <begin position="223"/>
        <end position="250"/>
    </location>
</feature>
<dbReference type="PANTHER" id="PTHR33362:SF5">
    <property type="entry name" value="C4-DICARBOXYLATE TRAP TRANSPORTER LARGE PERMEASE PROTEIN DCTM"/>
    <property type="match status" value="1"/>
</dbReference>
<keyword evidence="4 7" id="KW-0812">Transmembrane</keyword>
<feature type="transmembrane region" description="Helical" evidence="7">
    <location>
        <begin position="312"/>
        <end position="342"/>
    </location>
</feature>
<gene>
    <name evidence="9" type="ORF">DSCW_33570</name>
</gene>
<dbReference type="NCBIfam" id="TIGR00786">
    <property type="entry name" value="dctM"/>
    <property type="match status" value="1"/>
</dbReference>
<feature type="transmembrane region" description="Helical" evidence="7">
    <location>
        <begin position="94"/>
        <end position="122"/>
    </location>
</feature>
<comment type="subcellular location">
    <subcellularLocation>
        <location evidence="1">Cell inner membrane</location>
        <topology evidence="1">Multi-pass membrane protein</topology>
    </subcellularLocation>
</comment>
<feature type="transmembrane region" description="Helical" evidence="7">
    <location>
        <begin position="391"/>
        <end position="412"/>
    </location>
</feature>
<dbReference type="Pfam" id="PF06808">
    <property type="entry name" value="DctM"/>
    <property type="match status" value="1"/>
</dbReference>
<evidence type="ECO:0000256" key="2">
    <source>
        <dbReference type="ARBA" id="ARBA00022475"/>
    </source>
</evidence>
<dbReference type="InterPro" id="IPR004681">
    <property type="entry name" value="TRAP_DctM"/>
</dbReference>
<dbReference type="GO" id="GO:0022857">
    <property type="term" value="F:transmembrane transporter activity"/>
    <property type="evidence" value="ECO:0007669"/>
    <property type="project" value="TreeGrafter"/>
</dbReference>
<dbReference type="InterPro" id="IPR010656">
    <property type="entry name" value="DctM"/>
</dbReference>
<reference evidence="9 10" key="1">
    <citation type="submission" date="2019-11" db="EMBL/GenBank/DDBJ databases">
        <title>Comparative genomics of hydrocarbon-degrading Desulfosarcina strains.</title>
        <authorList>
            <person name="Watanabe M."/>
            <person name="Kojima H."/>
            <person name="Fukui M."/>
        </authorList>
    </citation>
    <scope>NUCLEOTIDE SEQUENCE [LARGE SCALE GENOMIC DNA]</scope>
    <source>
        <strain evidence="9 10">PP31</strain>
    </source>
</reference>
<dbReference type="RefSeq" id="WP_155304813.1">
    <property type="nucleotide sequence ID" value="NZ_AP021875.1"/>
</dbReference>
<evidence type="ECO:0000256" key="7">
    <source>
        <dbReference type="SAM" id="Phobius"/>
    </source>
</evidence>
<evidence type="ECO:0000256" key="6">
    <source>
        <dbReference type="ARBA" id="ARBA00023136"/>
    </source>
</evidence>
<keyword evidence="2" id="KW-1003">Cell membrane</keyword>
<evidence type="ECO:0000313" key="10">
    <source>
        <dbReference type="Proteomes" id="UP000427769"/>
    </source>
</evidence>
<keyword evidence="10" id="KW-1185">Reference proteome</keyword>
<feature type="transmembrane region" description="Helical" evidence="7">
    <location>
        <begin position="169"/>
        <end position="190"/>
    </location>
</feature>